<keyword evidence="2" id="KW-1185">Reference proteome</keyword>
<name>A0A1E3K6M3_9TREE</name>
<sequence>MPSERIVEELMDLRQENIAFFGVAEATTFVIPDFDYKYGFRGALPVNNETSSDEDTHSNAALMRSSSTRSIINTVGVT</sequence>
<comment type="caution">
    <text evidence="1">The sequence shown here is derived from an EMBL/GenBank/DDBJ whole genome shotgun (WGS) entry which is preliminary data.</text>
</comment>
<reference evidence="1 2" key="1">
    <citation type="submission" date="2016-06" db="EMBL/GenBank/DDBJ databases">
        <title>Evolution of pathogenesis and genome organization in the Tremellales.</title>
        <authorList>
            <person name="Cuomo C."/>
            <person name="Litvintseva A."/>
            <person name="Heitman J."/>
            <person name="Chen Y."/>
            <person name="Sun S."/>
            <person name="Springer D."/>
            <person name="Dromer F."/>
            <person name="Young S."/>
            <person name="Zeng Q."/>
            <person name="Chapman S."/>
            <person name="Gujja S."/>
            <person name="Saif S."/>
            <person name="Birren B."/>
        </authorList>
    </citation>
    <scope>NUCLEOTIDE SEQUENCE [LARGE SCALE GENOMIC DNA]</scope>
    <source>
        <strain evidence="1 2">CBS 7118</strain>
    </source>
</reference>
<gene>
    <name evidence="1" type="ORF">L198_00243</name>
</gene>
<dbReference type="AlphaFoldDB" id="A0A1E3K6M3"/>
<proteinExistence type="predicted"/>
<evidence type="ECO:0000313" key="2">
    <source>
        <dbReference type="Proteomes" id="UP000094819"/>
    </source>
</evidence>
<dbReference type="EMBL" id="AWGH01000001">
    <property type="protein sequence ID" value="ODO08513.1"/>
    <property type="molecule type" value="Genomic_DNA"/>
</dbReference>
<dbReference type="Proteomes" id="UP000094819">
    <property type="component" value="Unassembled WGS sequence"/>
</dbReference>
<dbReference type="GeneID" id="30189458"/>
<dbReference type="RefSeq" id="XP_019035370.1">
    <property type="nucleotide sequence ID" value="XM_019172428.1"/>
</dbReference>
<evidence type="ECO:0000313" key="1">
    <source>
        <dbReference type="EMBL" id="ODO08513.1"/>
    </source>
</evidence>
<organism evidence="1 2">
    <name type="scientific">Cryptococcus wingfieldii CBS 7118</name>
    <dbReference type="NCBI Taxonomy" id="1295528"/>
    <lineage>
        <taxon>Eukaryota</taxon>
        <taxon>Fungi</taxon>
        <taxon>Dikarya</taxon>
        <taxon>Basidiomycota</taxon>
        <taxon>Agaricomycotina</taxon>
        <taxon>Tremellomycetes</taxon>
        <taxon>Tremellales</taxon>
        <taxon>Cryptococcaceae</taxon>
        <taxon>Cryptococcus</taxon>
    </lineage>
</organism>
<accession>A0A1E3K6M3</accession>
<protein>
    <submittedName>
        <fullName evidence="1">Uncharacterized protein</fullName>
    </submittedName>
</protein>